<dbReference type="PRINTS" id="PR00038">
    <property type="entry name" value="HTHLUXR"/>
</dbReference>
<reference evidence="6 7" key="1">
    <citation type="submission" date="2018-12" db="EMBL/GenBank/DDBJ databases">
        <title>Dyella dinghuensis sp. nov. DHOA06 and Dyella choica sp. nov. 4M-K27, isolated from forest soil.</title>
        <authorList>
            <person name="Qiu L.-H."/>
            <person name="Gao Z.-H."/>
        </authorList>
    </citation>
    <scope>NUCLEOTIDE SEQUENCE [LARGE SCALE GENOMIC DNA]</scope>
    <source>
        <strain evidence="6 7">4M-K27</strain>
    </source>
</reference>
<evidence type="ECO:0000259" key="5">
    <source>
        <dbReference type="PROSITE" id="PS50110"/>
    </source>
</evidence>
<dbReference type="Gene3D" id="3.40.50.2300">
    <property type="match status" value="1"/>
</dbReference>
<dbReference type="PROSITE" id="PS50043">
    <property type="entry name" value="HTH_LUXR_2"/>
    <property type="match status" value="1"/>
</dbReference>
<dbReference type="SMART" id="SM00448">
    <property type="entry name" value="REC"/>
    <property type="match status" value="1"/>
</dbReference>
<organism evidence="6 7">
    <name type="scientific">Dyella choica</name>
    <dbReference type="NCBI Taxonomy" id="1927959"/>
    <lineage>
        <taxon>Bacteria</taxon>
        <taxon>Pseudomonadati</taxon>
        <taxon>Pseudomonadota</taxon>
        <taxon>Gammaproteobacteria</taxon>
        <taxon>Lysobacterales</taxon>
        <taxon>Rhodanobacteraceae</taxon>
        <taxon>Dyella</taxon>
    </lineage>
</organism>
<dbReference type="OrthoDB" id="5945638at2"/>
<evidence type="ECO:0000256" key="3">
    <source>
        <dbReference type="PROSITE-ProRule" id="PRU00169"/>
    </source>
</evidence>
<dbReference type="Pfam" id="PF00072">
    <property type="entry name" value="Response_reg"/>
    <property type="match status" value="1"/>
</dbReference>
<dbReference type="InterPro" id="IPR058245">
    <property type="entry name" value="NreC/VraR/RcsB-like_REC"/>
</dbReference>
<dbReference type="PANTHER" id="PTHR43214:SF17">
    <property type="entry name" value="TRANSCRIPTIONAL REGULATORY PROTEIN RCSB"/>
    <property type="match status" value="1"/>
</dbReference>
<sequence>MSESTGARLRVILLDDHPVMRRGLELLLKLEYSIDVVGSFRSSAELFAGHKHVRADVIVTDYALAKGDVDGQRLIRSLKQHIPHARILVMSTHCNAGTVAMAMRAGADGFIGKNQSLPELVLAIQAIAAGRVYPSGEQVQAIGSTEPSGVEAADELLGFSRLSPREREVLRCVLDGMSISEIAAKFSRQVTTISAQKNSAFRKLGIRTNNELFKIWHQLDR</sequence>
<dbReference type="InterPro" id="IPR011006">
    <property type="entry name" value="CheY-like_superfamily"/>
</dbReference>
<evidence type="ECO:0000256" key="1">
    <source>
        <dbReference type="ARBA" id="ARBA00022553"/>
    </source>
</evidence>
<protein>
    <submittedName>
        <fullName evidence="6">Response regulator transcription factor</fullName>
    </submittedName>
</protein>
<feature type="domain" description="HTH luxR-type" evidence="4">
    <location>
        <begin position="155"/>
        <end position="220"/>
    </location>
</feature>
<dbReference type="EMBL" id="RYYV01000006">
    <property type="protein sequence ID" value="RUL76070.1"/>
    <property type="molecule type" value="Genomic_DNA"/>
</dbReference>
<name>A0A3S0PIV4_9GAMM</name>
<dbReference type="GO" id="GO:0003677">
    <property type="term" value="F:DNA binding"/>
    <property type="evidence" value="ECO:0007669"/>
    <property type="project" value="UniProtKB-KW"/>
</dbReference>
<proteinExistence type="predicted"/>
<dbReference type="RefSeq" id="WP_126684634.1">
    <property type="nucleotide sequence ID" value="NZ_RYYV01000006.1"/>
</dbReference>
<dbReference type="PANTHER" id="PTHR43214">
    <property type="entry name" value="TWO-COMPONENT RESPONSE REGULATOR"/>
    <property type="match status" value="1"/>
</dbReference>
<evidence type="ECO:0000313" key="6">
    <source>
        <dbReference type="EMBL" id="RUL76070.1"/>
    </source>
</evidence>
<dbReference type="Pfam" id="PF00196">
    <property type="entry name" value="GerE"/>
    <property type="match status" value="1"/>
</dbReference>
<dbReference type="SUPFAM" id="SSF46894">
    <property type="entry name" value="C-terminal effector domain of the bipartite response regulators"/>
    <property type="match status" value="1"/>
</dbReference>
<feature type="modified residue" description="4-aspartylphosphate" evidence="3">
    <location>
        <position position="61"/>
    </location>
</feature>
<dbReference type="SMART" id="SM00421">
    <property type="entry name" value="HTH_LUXR"/>
    <property type="match status" value="1"/>
</dbReference>
<dbReference type="AlphaFoldDB" id="A0A3S0PIV4"/>
<evidence type="ECO:0000256" key="2">
    <source>
        <dbReference type="ARBA" id="ARBA00023125"/>
    </source>
</evidence>
<dbReference type="GO" id="GO:0006355">
    <property type="term" value="P:regulation of DNA-templated transcription"/>
    <property type="evidence" value="ECO:0007669"/>
    <property type="project" value="InterPro"/>
</dbReference>
<accession>A0A3S0PIV4</accession>
<dbReference type="CDD" id="cd17535">
    <property type="entry name" value="REC_NarL-like"/>
    <property type="match status" value="1"/>
</dbReference>
<dbReference type="PROSITE" id="PS50110">
    <property type="entry name" value="RESPONSE_REGULATORY"/>
    <property type="match status" value="1"/>
</dbReference>
<keyword evidence="1 3" id="KW-0597">Phosphoprotein</keyword>
<keyword evidence="7" id="KW-1185">Reference proteome</keyword>
<dbReference type="InterPro" id="IPR001789">
    <property type="entry name" value="Sig_transdc_resp-reg_receiver"/>
</dbReference>
<feature type="domain" description="Response regulatory" evidence="5">
    <location>
        <begin position="10"/>
        <end position="128"/>
    </location>
</feature>
<dbReference type="Proteomes" id="UP000274358">
    <property type="component" value="Unassembled WGS sequence"/>
</dbReference>
<dbReference type="InterPro" id="IPR039420">
    <property type="entry name" value="WalR-like"/>
</dbReference>
<gene>
    <name evidence="6" type="ORF">EKH80_10165</name>
</gene>
<dbReference type="GO" id="GO:0000160">
    <property type="term" value="P:phosphorelay signal transduction system"/>
    <property type="evidence" value="ECO:0007669"/>
    <property type="project" value="InterPro"/>
</dbReference>
<comment type="caution">
    <text evidence="6">The sequence shown here is derived from an EMBL/GenBank/DDBJ whole genome shotgun (WGS) entry which is preliminary data.</text>
</comment>
<dbReference type="InterPro" id="IPR016032">
    <property type="entry name" value="Sig_transdc_resp-reg_C-effctor"/>
</dbReference>
<dbReference type="CDD" id="cd06170">
    <property type="entry name" value="LuxR_C_like"/>
    <property type="match status" value="1"/>
</dbReference>
<evidence type="ECO:0000313" key="7">
    <source>
        <dbReference type="Proteomes" id="UP000274358"/>
    </source>
</evidence>
<keyword evidence="2" id="KW-0238">DNA-binding</keyword>
<evidence type="ECO:0000259" key="4">
    <source>
        <dbReference type="PROSITE" id="PS50043"/>
    </source>
</evidence>
<dbReference type="SUPFAM" id="SSF52172">
    <property type="entry name" value="CheY-like"/>
    <property type="match status" value="1"/>
</dbReference>
<dbReference type="InterPro" id="IPR000792">
    <property type="entry name" value="Tscrpt_reg_LuxR_C"/>
</dbReference>